<dbReference type="EMBL" id="AMGX01000031">
    <property type="protein sequence ID" value="EXJ59491.1"/>
    <property type="molecule type" value="Genomic_DNA"/>
</dbReference>
<dbReference type="InterPro" id="IPR020846">
    <property type="entry name" value="MFS_dom"/>
</dbReference>
<feature type="transmembrane region" description="Helical" evidence="6">
    <location>
        <begin position="278"/>
        <end position="297"/>
    </location>
</feature>
<feature type="domain" description="Major facilitator superfamily (MFS) profile" evidence="7">
    <location>
        <begin position="156"/>
        <end position="647"/>
    </location>
</feature>
<dbReference type="RefSeq" id="XP_007750875.1">
    <property type="nucleotide sequence ID" value="XM_007752685.1"/>
</dbReference>
<feature type="transmembrane region" description="Helical" evidence="6">
    <location>
        <begin position="546"/>
        <end position="567"/>
    </location>
</feature>
<feature type="compositionally biased region" description="Low complexity" evidence="5">
    <location>
        <begin position="25"/>
        <end position="42"/>
    </location>
</feature>
<dbReference type="PANTHER" id="PTHR23501">
    <property type="entry name" value="MAJOR FACILITATOR SUPERFAMILY"/>
    <property type="match status" value="1"/>
</dbReference>
<dbReference type="GeneID" id="19196802"/>
<dbReference type="GO" id="GO:0022857">
    <property type="term" value="F:transmembrane transporter activity"/>
    <property type="evidence" value="ECO:0007669"/>
    <property type="project" value="InterPro"/>
</dbReference>
<dbReference type="InterPro" id="IPR011701">
    <property type="entry name" value="MFS"/>
</dbReference>
<dbReference type="GO" id="GO:0005886">
    <property type="term" value="C:plasma membrane"/>
    <property type="evidence" value="ECO:0007669"/>
    <property type="project" value="TreeGrafter"/>
</dbReference>
<feature type="transmembrane region" description="Helical" evidence="6">
    <location>
        <begin position="151"/>
        <end position="169"/>
    </location>
</feature>
<feature type="region of interest" description="Disordered" evidence="5">
    <location>
        <begin position="652"/>
        <end position="677"/>
    </location>
</feature>
<feature type="region of interest" description="Disordered" evidence="5">
    <location>
        <begin position="1"/>
        <end position="58"/>
    </location>
</feature>
<feature type="transmembrane region" description="Helical" evidence="6">
    <location>
        <begin position="350"/>
        <end position="373"/>
    </location>
</feature>
<comment type="caution">
    <text evidence="8">The sequence shown here is derived from an EMBL/GenBank/DDBJ whole genome shotgun (WGS) entry which is preliminary data.</text>
</comment>
<gene>
    <name evidence="8" type="ORF">A1O5_12116</name>
</gene>
<keyword evidence="9" id="KW-1185">Reference proteome</keyword>
<dbReference type="PROSITE" id="PS50850">
    <property type="entry name" value="MFS"/>
    <property type="match status" value="1"/>
</dbReference>
<feature type="transmembrane region" description="Helical" evidence="6">
    <location>
        <begin position="385"/>
        <end position="404"/>
    </location>
</feature>
<evidence type="ECO:0000256" key="6">
    <source>
        <dbReference type="SAM" id="Phobius"/>
    </source>
</evidence>
<dbReference type="Proteomes" id="UP000019471">
    <property type="component" value="Unassembled WGS sequence"/>
</dbReference>
<keyword evidence="3 6" id="KW-1133">Transmembrane helix</keyword>
<dbReference type="STRING" id="1182543.W9W4M9"/>
<comment type="subcellular location">
    <subcellularLocation>
        <location evidence="1">Membrane</location>
        <topology evidence="1">Multi-pass membrane protein</topology>
    </subcellularLocation>
</comment>
<evidence type="ECO:0000313" key="8">
    <source>
        <dbReference type="EMBL" id="EXJ59491.1"/>
    </source>
</evidence>
<evidence type="ECO:0000313" key="9">
    <source>
        <dbReference type="Proteomes" id="UP000019471"/>
    </source>
</evidence>
<reference evidence="8 9" key="1">
    <citation type="submission" date="2013-03" db="EMBL/GenBank/DDBJ databases">
        <title>The Genome Sequence of Cladophialophora psammophila CBS 110553.</title>
        <authorList>
            <consortium name="The Broad Institute Genomics Platform"/>
            <person name="Cuomo C."/>
            <person name="de Hoog S."/>
            <person name="Gorbushina A."/>
            <person name="Walker B."/>
            <person name="Young S.K."/>
            <person name="Zeng Q."/>
            <person name="Gargeya S."/>
            <person name="Fitzgerald M."/>
            <person name="Haas B."/>
            <person name="Abouelleil A."/>
            <person name="Allen A.W."/>
            <person name="Alvarado L."/>
            <person name="Arachchi H.M."/>
            <person name="Berlin A.M."/>
            <person name="Chapman S.B."/>
            <person name="Gainer-Dewar J."/>
            <person name="Goldberg J."/>
            <person name="Griggs A."/>
            <person name="Gujja S."/>
            <person name="Hansen M."/>
            <person name="Howarth C."/>
            <person name="Imamovic A."/>
            <person name="Ireland A."/>
            <person name="Larimer J."/>
            <person name="McCowan C."/>
            <person name="Murphy C."/>
            <person name="Pearson M."/>
            <person name="Poon T.W."/>
            <person name="Priest M."/>
            <person name="Roberts A."/>
            <person name="Saif S."/>
            <person name="Shea T."/>
            <person name="Sisk P."/>
            <person name="Sykes S."/>
            <person name="Wortman J."/>
            <person name="Nusbaum C."/>
            <person name="Birren B."/>
        </authorList>
    </citation>
    <scope>NUCLEOTIDE SEQUENCE [LARGE SCALE GENOMIC DNA]</scope>
    <source>
        <strain evidence="8 9">CBS 110553</strain>
    </source>
</reference>
<protein>
    <recommendedName>
        <fullName evidence="7">Major facilitator superfamily (MFS) profile domain-containing protein</fullName>
    </recommendedName>
</protein>
<evidence type="ECO:0000256" key="5">
    <source>
        <dbReference type="SAM" id="MobiDB-lite"/>
    </source>
</evidence>
<feature type="transmembrane region" description="Helical" evidence="6">
    <location>
        <begin position="515"/>
        <end position="534"/>
    </location>
</feature>
<dbReference type="PANTHER" id="PTHR23501:SF49">
    <property type="entry name" value="MAJOR FACILITATOR SUPERFAMILY (MFS) PROFILE DOMAIN-CONTAINING PROTEIN"/>
    <property type="match status" value="1"/>
</dbReference>
<evidence type="ECO:0000259" key="7">
    <source>
        <dbReference type="PROSITE" id="PS50850"/>
    </source>
</evidence>
<dbReference type="PRINTS" id="PR01036">
    <property type="entry name" value="TCRTETB"/>
</dbReference>
<evidence type="ECO:0000256" key="4">
    <source>
        <dbReference type="ARBA" id="ARBA00023136"/>
    </source>
</evidence>
<feature type="transmembrane region" description="Helical" evidence="6">
    <location>
        <begin position="461"/>
        <end position="479"/>
    </location>
</feature>
<evidence type="ECO:0000256" key="3">
    <source>
        <dbReference type="ARBA" id="ARBA00022989"/>
    </source>
</evidence>
<dbReference type="Pfam" id="PF07690">
    <property type="entry name" value="MFS_1"/>
    <property type="match status" value="1"/>
</dbReference>
<organism evidence="8 9">
    <name type="scientific">Cladophialophora psammophila CBS 110553</name>
    <dbReference type="NCBI Taxonomy" id="1182543"/>
    <lineage>
        <taxon>Eukaryota</taxon>
        <taxon>Fungi</taxon>
        <taxon>Dikarya</taxon>
        <taxon>Ascomycota</taxon>
        <taxon>Pezizomycotina</taxon>
        <taxon>Eurotiomycetes</taxon>
        <taxon>Chaetothyriomycetidae</taxon>
        <taxon>Chaetothyriales</taxon>
        <taxon>Herpotrichiellaceae</taxon>
        <taxon>Cladophialophora</taxon>
    </lineage>
</organism>
<dbReference type="CDD" id="cd17502">
    <property type="entry name" value="MFS_Azr1_MDR_like"/>
    <property type="match status" value="1"/>
</dbReference>
<feature type="transmembrane region" description="Helical" evidence="6">
    <location>
        <begin position="624"/>
        <end position="644"/>
    </location>
</feature>
<dbReference type="OrthoDB" id="10021397at2759"/>
<dbReference type="Gene3D" id="1.20.1250.20">
    <property type="entry name" value="MFS general substrate transporter like domains"/>
    <property type="match status" value="2"/>
</dbReference>
<name>W9W4M9_9EURO</name>
<keyword evidence="4 6" id="KW-0472">Membrane</keyword>
<proteinExistence type="predicted"/>
<evidence type="ECO:0000256" key="1">
    <source>
        <dbReference type="ARBA" id="ARBA00004141"/>
    </source>
</evidence>
<feature type="compositionally biased region" description="Basic and acidic residues" evidence="5">
    <location>
        <begin position="654"/>
        <end position="667"/>
    </location>
</feature>
<sequence>MAGFTLGHLAQGRDTCRNESVDDTISSASSRRIFSRSGSESGRSQERLNTQPHPPYDDEEAITFAISRYPDFSRGQDDDMSNTMSNTTKKKTDTTGLDISETKKQYNLSSVSGFSSIEPHDAVGSDQSLEVLSQGAGASADDDTVEYPGPLALASIILGICLSIFSVSLDRTIITTATPAISARFQSYDDIGWYGSAYLLTASAFQPLYGRIYTSFETKSSFLVALAIFGVGSLVAALSPSSDTLIVGRAIQGLGSAGLLTGAFVIGTHSVKLESRPVLFAGVGILYGVGAICGPLLGGAFTDSIGWRWCFWINLPIGAVTFFTVFFCFKRQTLKAESSRPPFKQRVMELDIIGNIILLGATTMLFLAQQFSIQPPYSWSSARCIGLLCGFGATTLIFMAWIIWRGDAALIPLRIVLKRSVAAGCGVAFFIYGAILIHSYYLPIWFQAVKGASAIQSGIDMIPYLVANAFFSLLAGIFVSKTGLFASPAIVGCAIGTVGAGLLTTISQSTSVSCWVGYEFLISVGLGMAIQQGFSAVQATLRLEDVPIGTAAVIASQSLGGAIFVSVGNTVLQGDLLSEKNQQTIPGVDIRAVVEQGATQFRKLVPAEDLPVFINLYNNSLQSVFIAATALCGMAFLCSLCYEFKRLNGKQKRRQEATEKDREHEEGSNLAQADLEQ</sequence>
<dbReference type="FunFam" id="1.20.1250.20:FF:000196">
    <property type="entry name" value="MFS toxin efflux pump (AflT)"/>
    <property type="match status" value="1"/>
</dbReference>
<feature type="transmembrane region" description="Helical" evidence="6">
    <location>
        <begin position="221"/>
        <end position="240"/>
    </location>
</feature>
<keyword evidence="2 6" id="KW-0812">Transmembrane</keyword>
<feature type="transmembrane region" description="Helical" evidence="6">
    <location>
        <begin position="246"/>
        <end position="266"/>
    </location>
</feature>
<feature type="transmembrane region" description="Helical" evidence="6">
    <location>
        <begin position="309"/>
        <end position="329"/>
    </location>
</feature>
<dbReference type="InterPro" id="IPR036259">
    <property type="entry name" value="MFS_trans_sf"/>
</dbReference>
<feature type="region of interest" description="Disordered" evidence="5">
    <location>
        <begin position="72"/>
        <end position="98"/>
    </location>
</feature>
<feature type="transmembrane region" description="Helical" evidence="6">
    <location>
        <begin position="484"/>
        <end position="503"/>
    </location>
</feature>
<accession>W9W4M9</accession>
<evidence type="ECO:0000256" key="2">
    <source>
        <dbReference type="ARBA" id="ARBA00022692"/>
    </source>
</evidence>
<dbReference type="AlphaFoldDB" id="W9W4M9"/>
<dbReference type="SUPFAM" id="SSF103473">
    <property type="entry name" value="MFS general substrate transporter"/>
    <property type="match status" value="1"/>
</dbReference>
<dbReference type="eggNOG" id="KOG0254">
    <property type="taxonomic scope" value="Eukaryota"/>
</dbReference>
<feature type="transmembrane region" description="Helical" evidence="6">
    <location>
        <begin position="416"/>
        <end position="441"/>
    </location>
</feature>
<dbReference type="HOGENOM" id="CLU_000960_22_1_1"/>